<keyword evidence="3" id="KW-0949">S-adenosyl-L-methionine</keyword>
<dbReference type="Pfam" id="PF03942">
    <property type="entry name" value="DTW"/>
    <property type="match status" value="1"/>
</dbReference>
<comment type="similarity">
    <text evidence="5">Belongs to the TDD superfamily. DTWD2 family.</text>
</comment>
<dbReference type="RefSeq" id="WP_264586092.1">
    <property type="nucleotide sequence ID" value="NZ_JAOQNR010000002.1"/>
</dbReference>
<comment type="caution">
    <text evidence="7">The sequence shown here is derived from an EMBL/GenBank/DDBJ whole genome shotgun (WGS) entry which is preliminary data.</text>
</comment>
<protein>
    <recommendedName>
        <fullName evidence="1">tRNA-uridine aminocarboxypropyltransferase</fullName>
        <ecNumber evidence="1">2.5.1.25</ecNumber>
    </recommendedName>
</protein>
<name>A0A6N8DK26_RHOAC</name>
<evidence type="ECO:0000313" key="8">
    <source>
        <dbReference type="Proteomes" id="UP000439113"/>
    </source>
</evidence>
<sequence length="227" mass="24695">MTDEAPACPHCGKPEFLCVCAQVEPLKTRTGLLILQHPQEQDRLLGTAGLTRRALENSVLKVGLSWPSLSKALGRDADPSQWAILHLGASRAADLPRDRELVALDKKGAALPDQDKALGGLKGVVVFDGSWSQAKTLWWRNPWVLKAKRLALNPRKKSLYGALRREPRREALSTLEAAALALSRLDGKPDIETVLLQKFTLMLDVFRAAQAQGLVSTDGKKSAPPAA</sequence>
<accession>A0A6N8DK26</accession>
<evidence type="ECO:0000256" key="4">
    <source>
        <dbReference type="ARBA" id="ARBA00022694"/>
    </source>
</evidence>
<evidence type="ECO:0000256" key="1">
    <source>
        <dbReference type="ARBA" id="ARBA00012386"/>
    </source>
</evidence>
<evidence type="ECO:0000256" key="5">
    <source>
        <dbReference type="ARBA" id="ARBA00034489"/>
    </source>
</evidence>
<dbReference type="SMART" id="SM01144">
    <property type="entry name" value="DTW"/>
    <property type="match status" value="1"/>
</dbReference>
<evidence type="ECO:0000259" key="6">
    <source>
        <dbReference type="SMART" id="SM01144"/>
    </source>
</evidence>
<dbReference type="EMBL" id="WNKS01000002">
    <property type="protein sequence ID" value="MTV29865.1"/>
    <property type="molecule type" value="Genomic_DNA"/>
</dbReference>
<dbReference type="InterPro" id="IPR005636">
    <property type="entry name" value="DTW"/>
</dbReference>
<evidence type="ECO:0000256" key="2">
    <source>
        <dbReference type="ARBA" id="ARBA00022679"/>
    </source>
</evidence>
<dbReference type="InterPro" id="IPR039262">
    <property type="entry name" value="DTWD2/TAPT"/>
</dbReference>
<proteinExistence type="inferred from homology"/>
<dbReference type="Proteomes" id="UP000439113">
    <property type="component" value="Unassembled WGS sequence"/>
</dbReference>
<dbReference type="AlphaFoldDB" id="A0A6N8DK26"/>
<dbReference type="GO" id="GO:0008033">
    <property type="term" value="P:tRNA processing"/>
    <property type="evidence" value="ECO:0007669"/>
    <property type="project" value="UniProtKB-KW"/>
</dbReference>
<dbReference type="PANTHER" id="PTHR21392:SF0">
    <property type="entry name" value="TRNA-URIDINE AMINOCARBOXYPROPYLTRANSFERASE 2"/>
    <property type="match status" value="1"/>
</dbReference>
<feature type="domain" description="DTW" evidence="6">
    <location>
        <begin position="4"/>
        <end position="211"/>
    </location>
</feature>
<keyword evidence="2" id="KW-0808">Transferase</keyword>
<dbReference type="GO" id="GO:0016432">
    <property type="term" value="F:tRNA-uridine aminocarboxypropyltransferase activity"/>
    <property type="evidence" value="ECO:0007669"/>
    <property type="project" value="UniProtKB-EC"/>
</dbReference>
<reference evidence="7 8" key="1">
    <citation type="submission" date="2019-11" db="EMBL/GenBank/DDBJ databases">
        <title>Whole-genome sequence of a Rhodoblastus acidophilus DSM 142.</title>
        <authorList>
            <person name="Kyndt J.A."/>
            <person name="Meyer T.E."/>
        </authorList>
    </citation>
    <scope>NUCLEOTIDE SEQUENCE [LARGE SCALE GENOMIC DNA]</scope>
    <source>
        <strain evidence="7 8">DSM 142</strain>
    </source>
</reference>
<evidence type="ECO:0000256" key="3">
    <source>
        <dbReference type="ARBA" id="ARBA00022691"/>
    </source>
</evidence>
<gene>
    <name evidence="7" type="ORF">GJ654_02520</name>
</gene>
<organism evidence="7 8">
    <name type="scientific">Rhodoblastus acidophilus</name>
    <name type="common">Rhodopseudomonas acidophila</name>
    <dbReference type="NCBI Taxonomy" id="1074"/>
    <lineage>
        <taxon>Bacteria</taxon>
        <taxon>Pseudomonadati</taxon>
        <taxon>Pseudomonadota</taxon>
        <taxon>Alphaproteobacteria</taxon>
        <taxon>Hyphomicrobiales</taxon>
        <taxon>Rhodoblastaceae</taxon>
        <taxon>Rhodoblastus</taxon>
    </lineage>
</organism>
<keyword evidence="4" id="KW-0819">tRNA processing</keyword>
<dbReference type="PANTHER" id="PTHR21392">
    <property type="entry name" value="TRNA-URIDINE AMINOCARBOXYPROPYLTRANSFERASE 2"/>
    <property type="match status" value="1"/>
</dbReference>
<dbReference type="EC" id="2.5.1.25" evidence="1"/>
<evidence type="ECO:0000313" key="7">
    <source>
        <dbReference type="EMBL" id="MTV29865.1"/>
    </source>
</evidence>